<evidence type="ECO:0008006" key="3">
    <source>
        <dbReference type="Google" id="ProtNLM"/>
    </source>
</evidence>
<sequence length="243" mass="27857">MKKINYILIAAVSALCACSDMNSLHDKYLADGETIYLARFDSVKIYPGKERVKVLYWLSDPKVATTTAMWNMDRESGEYEVHKTTPNNPGSFIITGLDEGSYSFNFYNNNAEHDLRSIKYSVTAISYGDSYQNAIINTSPTDFTYHQMPDKYSFKIKTRYENAVAYEVCYTKIDGTKVTDLRYNIADLCDENDNMIYPIMLEGGDDTMEIQLRTVYHPESNCIDEFITSYETYTLSDPNLVLE</sequence>
<dbReference type="Proteomes" id="UP000284379">
    <property type="component" value="Unassembled WGS sequence"/>
</dbReference>
<dbReference type="EMBL" id="QSGO01000007">
    <property type="protein sequence ID" value="RHB35097.1"/>
    <property type="molecule type" value="Genomic_DNA"/>
</dbReference>
<proteinExistence type="predicted"/>
<comment type="caution">
    <text evidence="1">The sequence shown here is derived from an EMBL/GenBank/DDBJ whole genome shotgun (WGS) entry which is preliminary data.</text>
</comment>
<protein>
    <recommendedName>
        <fullName evidence="3">DUF4998 domain-containing protein</fullName>
    </recommendedName>
</protein>
<dbReference type="GeneID" id="69502003"/>
<evidence type="ECO:0000313" key="2">
    <source>
        <dbReference type="Proteomes" id="UP000284379"/>
    </source>
</evidence>
<name>A0A413VN94_9BACE</name>
<dbReference type="Pfam" id="PF16389">
    <property type="entry name" value="DUF4998"/>
    <property type="match status" value="1"/>
</dbReference>
<gene>
    <name evidence="1" type="ORF">DW888_11690</name>
</gene>
<dbReference type="RefSeq" id="WP_007485797.1">
    <property type="nucleotide sequence ID" value="NZ_CABJFV010000007.1"/>
</dbReference>
<evidence type="ECO:0000313" key="1">
    <source>
        <dbReference type="EMBL" id="RHB35097.1"/>
    </source>
</evidence>
<dbReference type="AlphaFoldDB" id="A0A413VN94"/>
<organism evidence="1 2">
    <name type="scientific">Bacteroides nordii</name>
    <dbReference type="NCBI Taxonomy" id="291645"/>
    <lineage>
        <taxon>Bacteria</taxon>
        <taxon>Pseudomonadati</taxon>
        <taxon>Bacteroidota</taxon>
        <taxon>Bacteroidia</taxon>
        <taxon>Bacteroidales</taxon>
        <taxon>Bacteroidaceae</taxon>
        <taxon>Bacteroides</taxon>
    </lineage>
</organism>
<accession>A0A413VN94</accession>
<dbReference type="PROSITE" id="PS51257">
    <property type="entry name" value="PROKAR_LIPOPROTEIN"/>
    <property type="match status" value="1"/>
</dbReference>
<reference evidence="1 2" key="1">
    <citation type="submission" date="2018-08" db="EMBL/GenBank/DDBJ databases">
        <title>A genome reference for cultivated species of the human gut microbiota.</title>
        <authorList>
            <person name="Zou Y."/>
            <person name="Xue W."/>
            <person name="Luo G."/>
        </authorList>
    </citation>
    <scope>NUCLEOTIDE SEQUENCE [LARGE SCALE GENOMIC DNA]</scope>
    <source>
        <strain evidence="1 2">AM40-30BH</strain>
    </source>
</reference>